<dbReference type="EMBL" id="CAADFH010000036">
    <property type="protein sequence ID" value="VFJ94036.1"/>
    <property type="molecule type" value="Genomic_DNA"/>
</dbReference>
<protein>
    <submittedName>
        <fullName evidence="4">LPP20 lipoprotein</fullName>
    </submittedName>
</protein>
<sequence length="189" mass="20108">MKIQGIKKVLSSCMEGITSMRVSTLIMALATVVIAGGTIVIAVATDHMAFGTILANQATEASAEEVDEGQGIPAEIAQKSSSQKADESVVVAVQTVRATGLGAPPDAITNKTQRKILARRSAKVDAMRNLSEQLRQVTIQSRSTRDMAVMTEDEVTATVNASLRHAKVVSEKALEGELYEVVMEAPLQQ</sequence>
<dbReference type="AlphaFoldDB" id="A0A450UXU4"/>
<keyword evidence="4" id="KW-0449">Lipoprotein</keyword>
<gene>
    <name evidence="3" type="ORF">BECKLFY1418A_GA0070994_103624</name>
    <name evidence="4" type="ORF">BECKLFY1418B_GA0070995_10992</name>
</gene>
<feature type="domain" description="Lipoprotein LPP20-like" evidence="2">
    <location>
        <begin position="111"/>
        <end position="183"/>
    </location>
</feature>
<feature type="transmembrane region" description="Helical" evidence="1">
    <location>
        <begin position="21"/>
        <end position="44"/>
    </location>
</feature>
<evidence type="ECO:0000256" key="1">
    <source>
        <dbReference type="SAM" id="Phobius"/>
    </source>
</evidence>
<keyword evidence="1" id="KW-0812">Transmembrane</keyword>
<proteinExistence type="predicted"/>
<evidence type="ECO:0000259" key="2">
    <source>
        <dbReference type="Pfam" id="PF02169"/>
    </source>
</evidence>
<dbReference type="EMBL" id="CAADFF010000099">
    <property type="protein sequence ID" value="VFJ97323.1"/>
    <property type="molecule type" value="Genomic_DNA"/>
</dbReference>
<accession>A0A450UXU4</accession>
<organism evidence="4">
    <name type="scientific">Candidatus Kentrum sp. LFY</name>
    <dbReference type="NCBI Taxonomy" id="2126342"/>
    <lineage>
        <taxon>Bacteria</taxon>
        <taxon>Pseudomonadati</taxon>
        <taxon>Pseudomonadota</taxon>
        <taxon>Gammaproteobacteria</taxon>
        <taxon>Candidatus Kentrum</taxon>
    </lineage>
</organism>
<dbReference type="Pfam" id="PF02169">
    <property type="entry name" value="LPP20"/>
    <property type="match status" value="1"/>
</dbReference>
<name>A0A450UXU4_9GAMM</name>
<keyword evidence="1" id="KW-1133">Transmembrane helix</keyword>
<dbReference type="InterPro" id="IPR024952">
    <property type="entry name" value="LPP20-like_dom"/>
</dbReference>
<reference evidence="4" key="1">
    <citation type="submission" date="2019-02" db="EMBL/GenBank/DDBJ databases">
        <authorList>
            <person name="Gruber-Vodicka R. H."/>
            <person name="Seah K. B. B."/>
        </authorList>
    </citation>
    <scope>NUCLEOTIDE SEQUENCE</scope>
    <source>
        <strain evidence="3">BECK_M6</strain>
        <strain evidence="4">BECK_M7</strain>
    </source>
</reference>
<evidence type="ECO:0000313" key="3">
    <source>
        <dbReference type="EMBL" id="VFJ94036.1"/>
    </source>
</evidence>
<keyword evidence="1" id="KW-0472">Membrane</keyword>
<evidence type="ECO:0000313" key="4">
    <source>
        <dbReference type="EMBL" id="VFJ97323.1"/>
    </source>
</evidence>